<dbReference type="OrthoDB" id="4426339at2"/>
<dbReference type="Proteomes" id="UP000183180">
    <property type="component" value="Unassembled WGS sequence"/>
</dbReference>
<evidence type="ECO:0008006" key="3">
    <source>
        <dbReference type="Google" id="ProtNLM"/>
    </source>
</evidence>
<dbReference type="STRING" id="158898.SAMN04488548_136999"/>
<dbReference type="EMBL" id="FNLM01000036">
    <property type="protein sequence ID" value="SDU85637.1"/>
    <property type="molecule type" value="Genomic_DNA"/>
</dbReference>
<dbReference type="AlphaFoldDB" id="A0A1H2LXD0"/>
<sequence>MSITVPRIRPGTPILVRPGNRVHVGIDPAGSVIIELDAGISAHSVATMLRSLERPCTPELLIRRATAAGLADDEIRTLLDGLAAAGRTVPAPPAESSSESPDLTDFRIQIHGQGPLSDLLGTSLRAQGLHVHRTMRRRADGSLDTVDTRLVILSDFLVHDPRVVFALTRARIPHLLVRVRDGVGIVGPLVLPGLSSCLMCADHHRSDADPEWPMMAVQLIRAPGDPDPAIVRPTAAIAHGQIERLVTGLQRPTPAAARRAPQLLNQVLEFRDDPARVDRREWLPHPSCDCRPVGDEQLKSSIV</sequence>
<accession>A0A1H2LXD0</accession>
<dbReference type="Gene3D" id="3.40.50.720">
    <property type="entry name" value="NAD(P)-binding Rossmann-like Domain"/>
    <property type="match status" value="1"/>
</dbReference>
<organism evidence="1 2">
    <name type="scientific">Gordonia westfalica</name>
    <dbReference type="NCBI Taxonomy" id="158898"/>
    <lineage>
        <taxon>Bacteria</taxon>
        <taxon>Bacillati</taxon>
        <taxon>Actinomycetota</taxon>
        <taxon>Actinomycetes</taxon>
        <taxon>Mycobacteriales</taxon>
        <taxon>Gordoniaceae</taxon>
        <taxon>Gordonia</taxon>
    </lineage>
</organism>
<evidence type="ECO:0000313" key="2">
    <source>
        <dbReference type="Proteomes" id="UP000183180"/>
    </source>
</evidence>
<proteinExistence type="predicted"/>
<dbReference type="RefSeq" id="WP_074854264.1">
    <property type="nucleotide sequence ID" value="NZ_FNLM01000036.1"/>
</dbReference>
<reference evidence="1 2" key="1">
    <citation type="submission" date="2016-10" db="EMBL/GenBank/DDBJ databases">
        <authorList>
            <person name="de Groot N.N."/>
        </authorList>
    </citation>
    <scope>NUCLEOTIDE SEQUENCE [LARGE SCALE GENOMIC DNA]</scope>
    <source>
        <strain evidence="1 2">DSM 44215</strain>
    </source>
</reference>
<gene>
    <name evidence="1" type="ORF">SAMN04488548_136999</name>
</gene>
<evidence type="ECO:0000313" key="1">
    <source>
        <dbReference type="EMBL" id="SDU85637.1"/>
    </source>
</evidence>
<name>A0A1H2LXD0_9ACTN</name>
<protein>
    <recommendedName>
        <fullName evidence="3">Bacteriocin biosynthesis cyclodehydratase domain-containing protein</fullName>
    </recommendedName>
</protein>